<dbReference type="EMBL" id="CAIIXF020000009">
    <property type="protein sequence ID" value="CAH1793389.1"/>
    <property type="molecule type" value="Genomic_DNA"/>
</dbReference>
<dbReference type="Gene3D" id="3.40.50.720">
    <property type="entry name" value="NAD(P)-binding Rossmann-like Domain"/>
    <property type="match status" value="1"/>
</dbReference>
<evidence type="ECO:0000256" key="21">
    <source>
        <dbReference type="ARBA" id="ARBA00049188"/>
    </source>
</evidence>
<comment type="catalytic activity">
    <reaction evidence="18">
        <text>prostaglandin E2 + NAD(+) = 15-oxoprostaglandin E2 + NADH + H(+)</text>
        <dbReference type="Rhea" id="RHEA:11876"/>
        <dbReference type="ChEBI" id="CHEBI:15378"/>
        <dbReference type="ChEBI" id="CHEBI:57400"/>
        <dbReference type="ChEBI" id="CHEBI:57540"/>
        <dbReference type="ChEBI" id="CHEBI:57945"/>
        <dbReference type="ChEBI" id="CHEBI:606564"/>
        <dbReference type="EC" id="1.1.1.141"/>
    </reaction>
    <physiologicalReaction direction="left-to-right" evidence="18">
        <dbReference type="Rhea" id="RHEA:11877"/>
    </physiologicalReaction>
</comment>
<comment type="catalytic activity">
    <reaction evidence="20">
        <text>(15S)-hydroxy-(5Z,8Z,11Z,13E)-eicosatetraenoate + NAD(+) = 15-oxo-(5Z,8Z,11Z,13E)-eicosatetraenoate + NADH + H(+)</text>
        <dbReference type="Rhea" id="RHEA:23260"/>
        <dbReference type="ChEBI" id="CHEBI:15378"/>
        <dbReference type="ChEBI" id="CHEBI:57409"/>
        <dbReference type="ChEBI" id="CHEBI:57410"/>
        <dbReference type="ChEBI" id="CHEBI:57540"/>
        <dbReference type="ChEBI" id="CHEBI:57945"/>
        <dbReference type="EC" id="1.1.1.232"/>
    </reaction>
    <physiologicalReaction direction="left-to-right" evidence="20">
        <dbReference type="Rhea" id="RHEA:23261"/>
    </physiologicalReaction>
</comment>
<comment type="catalytic activity">
    <reaction evidence="17">
        <text>prostaglandin A1 + NAD(+) = 15-oxo-prostaglandin A1 + NADH + H(+)</text>
        <dbReference type="Rhea" id="RHEA:41263"/>
        <dbReference type="ChEBI" id="CHEBI:15378"/>
        <dbReference type="ChEBI" id="CHEBI:57398"/>
        <dbReference type="ChEBI" id="CHEBI:57540"/>
        <dbReference type="ChEBI" id="CHEBI:57945"/>
        <dbReference type="ChEBI" id="CHEBI:85072"/>
    </reaction>
    <physiologicalReaction direction="left-to-right" evidence="17">
        <dbReference type="Rhea" id="RHEA:41264"/>
    </physiologicalReaction>
</comment>
<evidence type="ECO:0000256" key="7">
    <source>
        <dbReference type="ARBA" id="ARBA00042026"/>
    </source>
</evidence>
<dbReference type="PANTHER" id="PTHR44229:SF4">
    <property type="entry name" value="15-HYDROXYPROSTAGLANDIN DEHYDROGENASE [NAD(+)]"/>
    <property type="match status" value="1"/>
</dbReference>
<comment type="catalytic activity">
    <reaction evidence="21">
        <text>resolvin E1 + NAD(+) = 18-oxo-resolvin E1 + NADH + H(+)</text>
        <dbReference type="Rhea" id="RHEA:49244"/>
        <dbReference type="ChEBI" id="CHEBI:15378"/>
        <dbReference type="ChEBI" id="CHEBI:57540"/>
        <dbReference type="ChEBI" id="CHEBI:57945"/>
        <dbReference type="ChEBI" id="CHEBI:91000"/>
        <dbReference type="ChEBI" id="CHEBI:91001"/>
    </reaction>
    <physiologicalReaction direction="left-to-right" evidence="21">
        <dbReference type="Rhea" id="RHEA:49245"/>
    </physiologicalReaction>
</comment>
<dbReference type="GO" id="GO:0047034">
    <property type="term" value="F:15-hydroxyicosatetraenoate dehydrogenase activity"/>
    <property type="evidence" value="ECO:0007669"/>
    <property type="project" value="UniProtKB-EC"/>
</dbReference>
<dbReference type="InterPro" id="IPR036291">
    <property type="entry name" value="NAD(P)-bd_dom_sf"/>
</dbReference>
<evidence type="ECO:0000313" key="23">
    <source>
        <dbReference type="EMBL" id="CAH1793389.1"/>
    </source>
</evidence>
<dbReference type="PRINTS" id="PR00080">
    <property type="entry name" value="SDRFAMILY"/>
</dbReference>
<evidence type="ECO:0000256" key="3">
    <source>
        <dbReference type="ARBA" id="ARBA00038968"/>
    </source>
</evidence>
<evidence type="ECO:0000256" key="22">
    <source>
        <dbReference type="RuleBase" id="RU000363"/>
    </source>
</evidence>
<comment type="catalytic activity">
    <reaction evidence="16">
        <text>lipoxin A4 + NAD(+) = 15-oxo-(5S,6R)-dihydroxy-(7E,9E,11Z,13E)-eicosatetraenoate + NADH + H(+)</text>
        <dbReference type="Rhea" id="RHEA:41572"/>
        <dbReference type="ChEBI" id="CHEBI:15378"/>
        <dbReference type="ChEBI" id="CHEBI:57540"/>
        <dbReference type="ChEBI" id="CHEBI:57945"/>
        <dbReference type="ChEBI" id="CHEBI:67026"/>
        <dbReference type="ChEBI" id="CHEBI:78311"/>
    </reaction>
    <physiologicalReaction direction="left-to-right" evidence="16">
        <dbReference type="Rhea" id="RHEA:41573"/>
    </physiologicalReaction>
</comment>
<dbReference type="InterPro" id="IPR002347">
    <property type="entry name" value="SDR_fam"/>
</dbReference>
<name>A0A8J1UKZ1_OWEFU</name>
<sequence length="268" mass="28467">MKIQGSVAIVTGAARGLGKGIAEELLKRGAKVCIADINKGEGEAAAGTLATTFGQQNVFFQECDVTKDEHIRGAFCAAKTNFGAEVNILVNNCGIVQEDNVSLTLAVNAEAPIRSTFTAIELMGRHNGGAGGVVITTSSFQGLIPFGFMPVYSASKHAIVGFVRSIVESPDFSDWGMRFNCICPGGIDTPMLKDEYLEGRLSDKSFAIVRKLLTTISLLRPSEVALGCIKLIEDDTLNGKALLINHGETGEGEVAYTVIDPPTDKVRL</sequence>
<evidence type="ECO:0000256" key="13">
    <source>
        <dbReference type="ARBA" id="ARBA00048144"/>
    </source>
</evidence>
<dbReference type="OrthoDB" id="37659at2759"/>
<comment type="catalytic activity">
    <reaction evidence="15">
        <text>resolvin D2 + NAD(+) = 7-oxoresolvin D2 + NADH + H(+)</text>
        <dbReference type="Rhea" id="RHEA:53584"/>
        <dbReference type="ChEBI" id="CHEBI:15378"/>
        <dbReference type="ChEBI" id="CHEBI:57540"/>
        <dbReference type="ChEBI" id="CHEBI:57945"/>
        <dbReference type="ChEBI" id="CHEBI:133367"/>
        <dbReference type="ChEBI" id="CHEBI:137497"/>
    </reaction>
    <physiologicalReaction direction="left-to-right" evidence="15">
        <dbReference type="Rhea" id="RHEA:53585"/>
    </physiologicalReaction>
</comment>
<keyword evidence="24" id="KW-1185">Reference proteome</keyword>
<evidence type="ECO:0000256" key="15">
    <source>
        <dbReference type="ARBA" id="ARBA00048393"/>
    </source>
</evidence>
<comment type="catalytic activity">
    <reaction evidence="19">
        <text>resolvin D2 + NAD(+) = 16-oxoresolvin D2 + NADH + H(+)</text>
        <dbReference type="Rhea" id="RHEA:53588"/>
        <dbReference type="ChEBI" id="CHEBI:15378"/>
        <dbReference type="ChEBI" id="CHEBI:57540"/>
        <dbReference type="ChEBI" id="CHEBI:57945"/>
        <dbReference type="ChEBI" id="CHEBI:133367"/>
        <dbReference type="ChEBI" id="CHEBI:137498"/>
    </reaction>
    <physiologicalReaction direction="left-to-right" evidence="19">
        <dbReference type="Rhea" id="RHEA:53589"/>
    </physiologicalReaction>
</comment>
<evidence type="ECO:0000313" key="24">
    <source>
        <dbReference type="Proteomes" id="UP000749559"/>
    </source>
</evidence>
<dbReference type="AlphaFoldDB" id="A0A8J1UKZ1"/>
<evidence type="ECO:0000256" key="16">
    <source>
        <dbReference type="ARBA" id="ARBA00048535"/>
    </source>
</evidence>
<dbReference type="Pfam" id="PF00106">
    <property type="entry name" value="adh_short"/>
    <property type="match status" value="1"/>
</dbReference>
<comment type="similarity">
    <text evidence="1 22">Belongs to the short-chain dehydrogenases/reductases (SDR) family.</text>
</comment>
<evidence type="ECO:0000256" key="14">
    <source>
        <dbReference type="ARBA" id="ARBA00048170"/>
    </source>
</evidence>
<evidence type="ECO:0000256" key="10">
    <source>
        <dbReference type="ARBA" id="ARBA00047672"/>
    </source>
</evidence>
<dbReference type="PANTHER" id="PTHR44229">
    <property type="entry name" value="15-HYDROXYPROSTAGLANDIN DEHYDROGENASE [NAD(+)]"/>
    <property type="match status" value="1"/>
</dbReference>
<evidence type="ECO:0000256" key="9">
    <source>
        <dbReference type="ARBA" id="ARBA00047325"/>
    </source>
</evidence>
<gene>
    <name evidence="23" type="ORF">OFUS_LOCUS18244</name>
</gene>
<accession>A0A8J1UKZ1</accession>
<evidence type="ECO:0000256" key="2">
    <source>
        <dbReference type="ARBA" id="ARBA00023002"/>
    </source>
</evidence>
<evidence type="ECO:0000256" key="6">
    <source>
        <dbReference type="ARBA" id="ARBA00041812"/>
    </source>
</evidence>
<evidence type="ECO:0000256" key="20">
    <source>
        <dbReference type="ARBA" id="ARBA00049151"/>
    </source>
</evidence>
<evidence type="ECO:0000256" key="11">
    <source>
        <dbReference type="ARBA" id="ARBA00048008"/>
    </source>
</evidence>
<dbReference type="EC" id="1.1.1.141" evidence="3"/>
<evidence type="ECO:0000256" key="4">
    <source>
        <dbReference type="ARBA" id="ARBA00039060"/>
    </source>
</evidence>
<dbReference type="PRINTS" id="PR00081">
    <property type="entry name" value="GDHRDH"/>
</dbReference>
<dbReference type="Proteomes" id="UP000749559">
    <property type="component" value="Unassembled WGS sequence"/>
</dbReference>
<dbReference type="GO" id="GO:0016404">
    <property type="term" value="F:15-hydroxyprostaglandin dehydrogenase (NAD+) activity"/>
    <property type="evidence" value="ECO:0007669"/>
    <property type="project" value="UniProtKB-EC"/>
</dbReference>
<comment type="catalytic activity">
    <reaction evidence="10">
        <text>resolvin D1 + NAD(+) = 8-oxoresolvin D1 + NADH + H(+)</text>
        <dbReference type="Rhea" id="RHEA:50124"/>
        <dbReference type="ChEBI" id="CHEBI:15378"/>
        <dbReference type="ChEBI" id="CHEBI:57540"/>
        <dbReference type="ChEBI" id="CHEBI:57945"/>
        <dbReference type="ChEBI" id="CHEBI:132079"/>
        <dbReference type="ChEBI" id="CHEBI:132080"/>
    </reaction>
    <physiologicalReaction direction="left-to-right" evidence="10">
        <dbReference type="Rhea" id="RHEA:50125"/>
    </physiologicalReaction>
</comment>
<comment type="catalytic activity">
    <reaction evidence="12">
        <text>15-oxo-(5S,6R)-dihydroxy-(7E,9E,11Z)-eicosatrienoate + NADH + H(+) = (5S,6R,15S)-trihydroxy-(7E,9E,11Z)-eicosatrienoate + NAD(+)</text>
        <dbReference type="Rhea" id="RHEA:41596"/>
        <dbReference type="ChEBI" id="CHEBI:15378"/>
        <dbReference type="ChEBI" id="CHEBI:57540"/>
        <dbReference type="ChEBI" id="CHEBI:57945"/>
        <dbReference type="ChEBI" id="CHEBI:78325"/>
        <dbReference type="ChEBI" id="CHEBI:78329"/>
    </reaction>
    <physiologicalReaction direction="left-to-right" evidence="12">
        <dbReference type="Rhea" id="RHEA:41597"/>
    </physiologicalReaction>
</comment>
<dbReference type="SUPFAM" id="SSF51735">
    <property type="entry name" value="NAD(P)-binding Rossmann-fold domains"/>
    <property type="match status" value="1"/>
</dbReference>
<protein>
    <recommendedName>
        <fullName evidence="5">15-hydroxyprostaglandin dehydrogenase [NAD(+)]</fullName>
        <ecNumber evidence="3">1.1.1.141</ecNumber>
        <ecNumber evidence="4">1.1.1.232</ecNumber>
    </recommendedName>
    <alternativeName>
        <fullName evidence="7">Eicosanoid/docosanoid dehydrogenase [NAD(+)]</fullName>
    </alternativeName>
    <alternativeName>
        <fullName evidence="6">Prostaglandin dehydrogenase 1</fullName>
    </alternativeName>
</protein>
<evidence type="ECO:0000256" key="18">
    <source>
        <dbReference type="ARBA" id="ARBA00048739"/>
    </source>
</evidence>
<dbReference type="EC" id="1.1.1.232" evidence="4"/>
<evidence type="ECO:0000256" key="1">
    <source>
        <dbReference type="ARBA" id="ARBA00006484"/>
    </source>
</evidence>
<comment type="function">
    <text evidence="8">Catalyzes the NAD-dependent dehydrogenation (oxidation) of a broad array of hydroxylated polyunsaturated fatty acids (mainly eicosanoids and docosanoids, including prostaglandins, lipoxins and resolvins), yielding their corresponding keto (oxo) metabolites. Decreases the levels of the pro-proliferative prostaglandins such as prostaglandin E2 (whose activity is increased in cancer because of an increase in the expression of cyclooxygenase 2) and generates oxo-fatty acid products that can profoundly influence cell function by abrogating pro-inflammatory cytokine expression. Converts resolvins E1, D1 and D2 to their oxo products, which represents a mode of resolvin inactivation. Resolvin E1 plays important roles during the resolution phase of acute inflammation, while resolvins D1 and D2 have a unique role in obesity-induced adipose inflammation.</text>
</comment>
<dbReference type="GO" id="GO:0005737">
    <property type="term" value="C:cytoplasm"/>
    <property type="evidence" value="ECO:0007669"/>
    <property type="project" value="TreeGrafter"/>
</dbReference>
<evidence type="ECO:0000256" key="5">
    <source>
        <dbReference type="ARBA" id="ARBA00040276"/>
    </source>
</evidence>
<comment type="catalytic activity">
    <reaction evidence="13">
        <text>(11R)-hydroxy-(5Z,8Z,12E,14Z)-eicosatetraenoate + NAD(+) = 11-oxo-(5Z,8Z,12E,14Z)-eicosatetraenoate + NADH + H(+)</text>
        <dbReference type="Rhea" id="RHEA:48640"/>
        <dbReference type="ChEBI" id="CHEBI:15378"/>
        <dbReference type="ChEBI" id="CHEBI:57540"/>
        <dbReference type="ChEBI" id="CHEBI:57945"/>
        <dbReference type="ChEBI" id="CHEBI:78836"/>
        <dbReference type="ChEBI" id="CHEBI:90697"/>
    </reaction>
    <physiologicalReaction direction="left-to-right" evidence="13">
        <dbReference type="Rhea" id="RHEA:48641"/>
    </physiologicalReaction>
</comment>
<evidence type="ECO:0000256" key="17">
    <source>
        <dbReference type="ARBA" id="ARBA00048611"/>
    </source>
</evidence>
<comment type="caution">
    <text evidence="23">The sequence shown here is derived from an EMBL/GenBank/DDBJ whole genome shotgun (WGS) entry which is preliminary data.</text>
</comment>
<evidence type="ECO:0000256" key="8">
    <source>
        <dbReference type="ARBA" id="ARBA00045705"/>
    </source>
</evidence>
<proteinExistence type="inferred from homology"/>
<comment type="catalytic activity">
    <reaction evidence="9">
        <text>prostaglandin E1 + NAD(+) = 15-oxoprostaglandin E1 + NADH + H(+)</text>
        <dbReference type="Rhea" id="RHEA:16477"/>
        <dbReference type="ChEBI" id="CHEBI:15378"/>
        <dbReference type="ChEBI" id="CHEBI:57397"/>
        <dbReference type="ChEBI" id="CHEBI:57401"/>
        <dbReference type="ChEBI" id="CHEBI:57540"/>
        <dbReference type="ChEBI" id="CHEBI:57945"/>
    </reaction>
    <physiologicalReaction direction="left-to-right" evidence="9">
        <dbReference type="Rhea" id="RHEA:16478"/>
    </physiologicalReaction>
</comment>
<organism evidence="23 24">
    <name type="scientific">Owenia fusiformis</name>
    <name type="common">Polychaete worm</name>
    <dbReference type="NCBI Taxonomy" id="6347"/>
    <lineage>
        <taxon>Eukaryota</taxon>
        <taxon>Metazoa</taxon>
        <taxon>Spiralia</taxon>
        <taxon>Lophotrochozoa</taxon>
        <taxon>Annelida</taxon>
        <taxon>Polychaeta</taxon>
        <taxon>Sedentaria</taxon>
        <taxon>Canalipalpata</taxon>
        <taxon>Sabellida</taxon>
        <taxon>Oweniida</taxon>
        <taxon>Oweniidae</taxon>
        <taxon>Owenia</taxon>
    </lineage>
</organism>
<evidence type="ECO:0000256" key="12">
    <source>
        <dbReference type="ARBA" id="ARBA00048140"/>
    </source>
</evidence>
<comment type="catalytic activity">
    <reaction evidence="14">
        <text>resolvin D1 + NAD(+) = 17-oxoresolvin D1 + NADH + H(+)</text>
        <dbReference type="Rhea" id="RHEA:50128"/>
        <dbReference type="ChEBI" id="CHEBI:15378"/>
        <dbReference type="ChEBI" id="CHEBI:57540"/>
        <dbReference type="ChEBI" id="CHEBI:57945"/>
        <dbReference type="ChEBI" id="CHEBI:132079"/>
        <dbReference type="ChEBI" id="CHEBI:132081"/>
    </reaction>
    <physiologicalReaction direction="left-to-right" evidence="14">
        <dbReference type="Rhea" id="RHEA:50129"/>
    </physiologicalReaction>
</comment>
<reference evidence="23" key="1">
    <citation type="submission" date="2022-03" db="EMBL/GenBank/DDBJ databases">
        <authorList>
            <person name="Martin C."/>
        </authorList>
    </citation>
    <scope>NUCLEOTIDE SEQUENCE</scope>
</reference>
<keyword evidence="2" id="KW-0560">Oxidoreductase</keyword>
<evidence type="ECO:0000256" key="19">
    <source>
        <dbReference type="ARBA" id="ARBA00048921"/>
    </source>
</evidence>
<comment type="catalytic activity">
    <reaction evidence="11">
        <text>14-hydroxy-(4Z,7Z,10Z,12E,16Z,19Z)-docosahexaenoate + NAD(+) = 14-oxo-(4Z,7Z,10Z,12E,16Z,19Z)-docosahexaenoate + NADH + H(+)</text>
        <dbReference type="Rhea" id="RHEA:48952"/>
        <dbReference type="ChEBI" id="CHEBI:15378"/>
        <dbReference type="ChEBI" id="CHEBI:57540"/>
        <dbReference type="ChEBI" id="CHEBI:57945"/>
        <dbReference type="ChEBI" id="CHEBI:90866"/>
        <dbReference type="ChEBI" id="CHEBI:90867"/>
    </reaction>
    <physiologicalReaction direction="left-to-right" evidence="11">
        <dbReference type="Rhea" id="RHEA:48953"/>
    </physiologicalReaction>
</comment>